<dbReference type="AlphaFoldDB" id="A0A1S2CIC0"/>
<sequence length="144" mass="15590">MQDPVRQSMLTRMGIQSWQLRRPALLGAATAPELEQHAAQPSQTAPAISAPLPTGKLWLLAPRLPVTTLLADICQLLGMTPDEVSLLSELPPVELQTADTSPLLWLTEANPERPDALICPLVPSAAQKRALWQQLRQHLAASAA</sequence>
<dbReference type="GO" id="GO:0003887">
    <property type="term" value="F:DNA-directed DNA polymerase activity"/>
    <property type="evidence" value="ECO:0007669"/>
    <property type="project" value="InterPro"/>
</dbReference>
<reference evidence="1 2" key="1">
    <citation type="submission" date="2016-09" db="EMBL/GenBank/DDBJ databases">
        <title>Draft Genome Sequence of Aeromonas sobria Strain 08005, Isolated from Sick Rana catesbeiana.</title>
        <authorList>
            <person name="Yang Q."/>
        </authorList>
    </citation>
    <scope>NUCLEOTIDE SEQUENCE [LARGE SCALE GENOMIC DNA]</scope>
    <source>
        <strain evidence="1 2">08005</strain>
    </source>
</reference>
<dbReference type="STRING" id="646.BJD16_07230"/>
<evidence type="ECO:0000313" key="2">
    <source>
        <dbReference type="Proteomes" id="UP000179934"/>
    </source>
</evidence>
<dbReference type="OrthoDB" id="5589539at2"/>
<dbReference type="InterPro" id="IPR004615">
    <property type="entry name" value="DNA_pol_III_psi"/>
</dbReference>
<gene>
    <name evidence="1" type="ORF">BJD16_07230</name>
</gene>
<dbReference type="InterPro" id="IPR036654">
    <property type="entry name" value="DNA_pol_III_psi_sf"/>
</dbReference>
<evidence type="ECO:0000313" key="1">
    <source>
        <dbReference type="EMBL" id="OHY88575.1"/>
    </source>
</evidence>
<evidence type="ECO:0008006" key="3">
    <source>
        <dbReference type="Google" id="ProtNLM"/>
    </source>
</evidence>
<dbReference type="GO" id="GO:0006260">
    <property type="term" value="P:DNA replication"/>
    <property type="evidence" value="ECO:0007669"/>
    <property type="project" value="InterPro"/>
</dbReference>
<dbReference type="RefSeq" id="WP_042024386.1">
    <property type="nucleotide sequence ID" value="NZ_CDBW01000045.1"/>
</dbReference>
<name>A0A1S2CIC0_AERSO</name>
<accession>A0A1S2CIC0</accession>
<dbReference type="EMBL" id="MKFU01000066">
    <property type="protein sequence ID" value="OHY88575.1"/>
    <property type="molecule type" value="Genomic_DNA"/>
</dbReference>
<comment type="caution">
    <text evidence="1">The sequence shown here is derived from an EMBL/GenBank/DDBJ whole genome shotgun (WGS) entry which is preliminary data.</text>
</comment>
<organism evidence="1 2">
    <name type="scientific">Aeromonas sobria</name>
    <dbReference type="NCBI Taxonomy" id="646"/>
    <lineage>
        <taxon>Bacteria</taxon>
        <taxon>Pseudomonadati</taxon>
        <taxon>Pseudomonadota</taxon>
        <taxon>Gammaproteobacteria</taxon>
        <taxon>Aeromonadales</taxon>
        <taxon>Aeromonadaceae</taxon>
        <taxon>Aeromonas</taxon>
    </lineage>
</organism>
<dbReference type="Proteomes" id="UP000179934">
    <property type="component" value="Unassembled WGS sequence"/>
</dbReference>
<dbReference type="SUPFAM" id="SSF102220">
    <property type="entry name" value="DNA polymerase III psi subunit"/>
    <property type="match status" value="1"/>
</dbReference>
<dbReference type="GeneID" id="58924386"/>
<dbReference type="GO" id="GO:0008408">
    <property type="term" value="F:3'-5' exonuclease activity"/>
    <property type="evidence" value="ECO:0007669"/>
    <property type="project" value="InterPro"/>
</dbReference>
<dbReference type="Pfam" id="PF03603">
    <property type="entry name" value="DNA_III_psi"/>
    <property type="match status" value="1"/>
</dbReference>
<protein>
    <recommendedName>
        <fullName evidence="3">DNA polymerase III subunit psi</fullName>
    </recommendedName>
</protein>
<proteinExistence type="predicted"/>